<dbReference type="Pfam" id="PF07366">
    <property type="entry name" value="SnoaL"/>
    <property type="match status" value="1"/>
</dbReference>
<dbReference type="EMBL" id="JACHNC010000001">
    <property type="protein sequence ID" value="MBB4750930.1"/>
    <property type="molecule type" value="Genomic_DNA"/>
</dbReference>
<reference evidence="1 2" key="1">
    <citation type="submission" date="2020-08" db="EMBL/GenBank/DDBJ databases">
        <title>Sequencing the genomes of 1000 actinobacteria strains.</title>
        <authorList>
            <person name="Klenk H.-P."/>
        </authorList>
    </citation>
    <scope>NUCLEOTIDE SEQUENCE [LARGE SCALE GENOMIC DNA]</scope>
    <source>
        <strain evidence="1 2">DSM 43150</strain>
    </source>
</reference>
<protein>
    <submittedName>
        <fullName evidence="1">Putative ester cyclase</fullName>
    </submittedName>
</protein>
<evidence type="ECO:0000313" key="2">
    <source>
        <dbReference type="Proteomes" id="UP000590511"/>
    </source>
</evidence>
<dbReference type="InterPro" id="IPR009959">
    <property type="entry name" value="Cyclase_SnoaL-like"/>
</dbReference>
<comment type="caution">
    <text evidence="1">The sequence shown here is derived from an EMBL/GenBank/DDBJ whole genome shotgun (WGS) entry which is preliminary data.</text>
</comment>
<dbReference type="InterPro" id="IPR032710">
    <property type="entry name" value="NTF2-like_dom_sf"/>
</dbReference>
<dbReference type="SUPFAM" id="SSF54427">
    <property type="entry name" value="NTF2-like"/>
    <property type="match status" value="1"/>
</dbReference>
<dbReference type="GO" id="GO:0030638">
    <property type="term" value="P:polyketide metabolic process"/>
    <property type="evidence" value="ECO:0007669"/>
    <property type="project" value="InterPro"/>
</dbReference>
<dbReference type="Proteomes" id="UP000590511">
    <property type="component" value="Unassembled WGS sequence"/>
</dbReference>
<accession>A0A7W7MIF2</accession>
<dbReference type="AlphaFoldDB" id="A0A7W7MIF2"/>
<proteinExistence type="predicted"/>
<gene>
    <name evidence="1" type="ORF">BJ964_005091</name>
</gene>
<dbReference type="PANTHER" id="PTHR38436">
    <property type="entry name" value="POLYKETIDE CYCLASE SNOAL-LIKE DOMAIN"/>
    <property type="match status" value="1"/>
</dbReference>
<dbReference type="RefSeq" id="WP_188123035.1">
    <property type="nucleotide sequence ID" value="NZ_BOMP01000107.1"/>
</dbReference>
<sequence>MTDSFGVRYLTAVASADYDTLTEMYADDVVFYTPFRRGDTGVAFIKGFLAAFHRAHPGLTASLHDEFSNADGTKVTLRMSIRWHNTGPFMTFPPTGSEGVESEIHTFRLRDGRIVEQWVGHNTLGLTRQQLTDWQMPLPQDEQDPAPAIVTVQATPVEVG</sequence>
<name>A0A7W7MIF2_9ACTN</name>
<evidence type="ECO:0000313" key="1">
    <source>
        <dbReference type="EMBL" id="MBB4750930.1"/>
    </source>
</evidence>
<dbReference type="PANTHER" id="PTHR38436:SF1">
    <property type="entry name" value="ESTER CYCLASE"/>
    <property type="match status" value="1"/>
</dbReference>
<organism evidence="1 2">
    <name type="scientific">Actinoplanes lobatus</name>
    <dbReference type="NCBI Taxonomy" id="113568"/>
    <lineage>
        <taxon>Bacteria</taxon>
        <taxon>Bacillati</taxon>
        <taxon>Actinomycetota</taxon>
        <taxon>Actinomycetes</taxon>
        <taxon>Micromonosporales</taxon>
        <taxon>Micromonosporaceae</taxon>
        <taxon>Actinoplanes</taxon>
    </lineage>
</organism>
<dbReference type="Gene3D" id="3.10.450.50">
    <property type="match status" value="1"/>
</dbReference>